<accession>A0AAD1C2P9</accession>
<feature type="domain" description="Glycosyltransferase 2-like" evidence="1">
    <location>
        <begin position="150"/>
        <end position="316"/>
    </location>
</feature>
<dbReference type="SUPFAM" id="SSF53756">
    <property type="entry name" value="UDP-Glycosyltransferase/glycogen phosphorylase"/>
    <property type="match status" value="1"/>
</dbReference>
<feature type="domain" description="Glycosyltransferase 2-like" evidence="1">
    <location>
        <begin position="441"/>
        <end position="572"/>
    </location>
</feature>
<organism evidence="2 3">
    <name type="scientific">Metapseudomonas furukawaii</name>
    <name type="common">Pseudomonas furukawaii</name>
    <dbReference type="NCBI Taxonomy" id="1149133"/>
    <lineage>
        <taxon>Bacteria</taxon>
        <taxon>Pseudomonadati</taxon>
        <taxon>Pseudomonadota</taxon>
        <taxon>Gammaproteobacteria</taxon>
        <taxon>Pseudomonadales</taxon>
        <taxon>Pseudomonadaceae</taxon>
        <taxon>Metapseudomonas</taxon>
    </lineage>
</organism>
<dbReference type="Proteomes" id="UP000218554">
    <property type="component" value="Chromosome"/>
</dbReference>
<evidence type="ECO:0000313" key="2">
    <source>
        <dbReference type="EMBL" id="BAU75710.1"/>
    </source>
</evidence>
<dbReference type="Gene3D" id="3.40.50.2000">
    <property type="entry name" value="Glycogen Phosphorylase B"/>
    <property type="match status" value="1"/>
</dbReference>
<name>A0AAD1C2P9_METFU</name>
<reference evidence="2 3" key="2">
    <citation type="journal article" date="2017" name="Int. J. Syst. Evol. Microbiol.">
        <title>Pseudomonas furukawaii sp. nov., a polychlorinated biphenyl-degrading bacterium isolated from biphenyl-contaminated soil in Japan.</title>
        <authorList>
            <person name="Kimura N."/>
            <person name="Watanabe T."/>
            <person name="Suenaga H."/>
            <person name="Fujihara H."/>
            <person name="Futagami T."/>
            <person name="Goto M."/>
            <person name="Hanada S."/>
            <person name="Hirose J."/>
        </authorList>
    </citation>
    <scope>NUCLEOTIDE SEQUENCE [LARGE SCALE GENOMIC DNA]</scope>
    <source>
        <strain evidence="3">DSM 10086 / NBRC 110670 / KF707</strain>
    </source>
</reference>
<sequence>MPLEPLGCYGQGNGLAFERVDTAAAATDCDGLLLIASDYRGQPLLAAIEPRNCYLVLQRGDEREGLDDESRYAALFLPAVVPFYDERLIYLNSDVLTDREGAEPWAIARNDDERDHSRLYHRSADFWIHRVTSAIAADAARVRGDGPLLSVVIPSYNYGRFLPQCVQSVLDQGLDDIEILVLDNASTDDTPQVMRAFADEPRVRYMRNRYNYGPGYNWRNGMWVARGRYLTFLSADDYFNPGHLSRLLPLLEQQPQVAVGYTSIRWVDGNGQPINQPRHPGYWSGDYVGGRNEVADLLIHDCYMAPSAVIYRREAFCTTWRPEKTYSAGDWEMVVQMAERFPDFAYVDTPGVSYRWHGGQESNRFYASAEPLAAHLAIVQGVFNRKAEARLKGREREVAAHIQRRLALYPQETQSELGQHARQLCERLEALAREGETSLFSIILTTYNRPGLLRHALASLEAQTLKDFEVILVNDHGDPVESLLAEFDLPITYLYQGRNQGLSAARNAGLKLARGRFICYLDDDDLYLPTHLESLAGAFERQPQSVVYTGVEYVNERLEGDSRVELARQAPFAHEVFDRERLFVQNYIPVNTWAHPRSMLASVGEFDTGLSAFEDWDMLLRLAARYPFVHLPVVTAEVRLRDAPNTGSDHMLGREQKNFGALYQEMYRRHADLGSERVRLGRDDMLRRFGLLKGAGSPRKAGLQGWLQARELSAGQQRLVAERLEANAGGPRIGVVVLDLGAERDAVARTLASLQPPHNGYDNLQPLLLSVGASGDLALPVLEVTAENWVGVLNQALQDADFDWLLVARAGDEFTANGLLMASLELLTAPDCRAVYCDLVYRQAQGALGAGFRPAFNLDYLLSFPAGMAHHWLFRRDQVLQIGGFDAELPQAVELDLILRLINGGGLAGLGHIAEPLLITEAPVLADLDDERRAILRHLQGRGYERPEIGSVQPGQYRIRYGHPQQPLVSVLLLAGSQLAPLQRCVESLLESTRYPHYELLLIENDAAAGDVRDWLTALAGLGEARLRTVWPSAERSDAAALNLAATQANGDFLLLLSPDTAVIDAGWLDELVNHALRPEVGVVGAKLIAADGAVRHAGLVLGLDGPVGRPFAGEALDAPGYLQRLQVDQDYSAVSRDCLMIGRDLYAELGGCATDLPACYLDVDLCLRSRQAGYLTVWAASARLMLEAAAQEAPSKDEEDALYARWLPVLARDPAYNPNFSLLQPGGFKLADVGLAWRPLESWRPLPRILAHPADLFGCGHYRVVQPFKALEDEGFLEGVMSTHLLPLTELERFQPDVILLQRQVGEARLEAMRRMKAFSSAFKVYELDDYLPNLPLKNAHRQHMPKDILRSLRQGFACVDRFVVSTEPLAEAFAGMHEQIRVVRNRLPTHWWGDLQSHRRTGTRARVGWAGGAGHSGDLEMIVDVVKELAGEVDWVFFGMCPEAIRPYVKEVHPGVDINRYPQALASLNLDLALAPVEQNLFNECKSNLRLLEYGACGYPVICSDVRCYQDGLPVTRVKNRFRDWVDAIRMHLNDPDASARAGDLLRETVLRDWMLSGDNLAEWHRAWMPD</sequence>
<dbReference type="PANTHER" id="PTHR43685">
    <property type="entry name" value="GLYCOSYLTRANSFERASE"/>
    <property type="match status" value="1"/>
</dbReference>
<dbReference type="Pfam" id="PF00535">
    <property type="entry name" value="Glycos_transf_2"/>
    <property type="match status" value="3"/>
</dbReference>
<gene>
    <name evidence="2" type="ORF">KF707C_40220</name>
</gene>
<dbReference type="InterPro" id="IPR050834">
    <property type="entry name" value="Glycosyltransf_2"/>
</dbReference>
<dbReference type="InterPro" id="IPR001173">
    <property type="entry name" value="Glyco_trans_2-like"/>
</dbReference>
<proteinExistence type="predicted"/>
<dbReference type="CDD" id="cd00761">
    <property type="entry name" value="Glyco_tranf_GTA_type"/>
    <property type="match status" value="1"/>
</dbReference>
<keyword evidence="3" id="KW-1185">Reference proteome</keyword>
<feature type="domain" description="Glycosyltransferase 2-like" evidence="1">
    <location>
        <begin position="981"/>
        <end position="1103"/>
    </location>
</feature>
<dbReference type="Gene3D" id="3.90.550.10">
    <property type="entry name" value="Spore Coat Polysaccharide Biosynthesis Protein SpsA, Chain A"/>
    <property type="match status" value="4"/>
</dbReference>
<dbReference type="InterPro" id="IPR029044">
    <property type="entry name" value="Nucleotide-diphossugar_trans"/>
</dbReference>
<dbReference type="PANTHER" id="PTHR43685:SF2">
    <property type="entry name" value="GLYCOSYLTRANSFERASE 2-LIKE DOMAIN-CONTAINING PROTEIN"/>
    <property type="match status" value="1"/>
</dbReference>
<dbReference type="KEGG" id="pfuw:KF707C_40220"/>
<dbReference type="EMBL" id="AP014862">
    <property type="protein sequence ID" value="BAU75710.1"/>
    <property type="molecule type" value="Genomic_DNA"/>
</dbReference>
<evidence type="ECO:0000259" key="1">
    <source>
        <dbReference type="Pfam" id="PF00535"/>
    </source>
</evidence>
<dbReference type="SUPFAM" id="SSF53448">
    <property type="entry name" value="Nucleotide-diphospho-sugar transferases"/>
    <property type="match status" value="4"/>
</dbReference>
<protein>
    <submittedName>
        <fullName evidence="2">O-antigen biosynthesis protein</fullName>
    </submittedName>
</protein>
<evidence type="ECO:0000313" key="3">
    <source>
        <dbReference type="Proteomes" id="UP000218554"/>
    </source>
</evidence>
<reference evidence="3" key="1">
    <citation type="submission" date="2015-05" db="EMBL/GenBank/DDBJ databases">
        <title>Draft genome sequencing of a biphenyl-degrading bacterium, Pseudomonas balearica KF707 (=NBRC110670).</title>
        <authorList>
            <person name="Kimura N."/>
            <person name="Hirose J."/>
            <person name="Watanabe T."/>
            <person name="Suenaga H."/>
            <person name="Fujihara H."/>
            <person name="Noguchi M."/>
            <person name="Hashimoto M."/>
            <person name="Shimodaira J."/>
            <person name="Tsuchikane K."/>
            <person name="Hosoyama A."/>
            <person name="Yamazoe A."/>
            <person name="Fujita N."/>
            <person name="Furukawa K."/>
        </authorList>
    </citation>
    <scope>NUCLEOTIDE SEQUENCE [LARGE SCALE GENOMIC DNA]</scope>
    <source>
        <strain evidence="3">DSM 10086 / NBRC 110670 / KF707</strain>
    </source>
</reference>
<dbReference type="RefSeq" id="WP_003456959.1">
    <property type="nucleotide sequence ID" value="NZ_AJMR01000230.1"/>
</dbReference>